<feature type="compositionally biased region" description="Basic and acidic residues" evidence="1">
    <location>
        <begin position="134"/>
        <end position="147"/>
    </location>
</feature>
<keyword evidence="2" id="KW-0472">Membrane</keyword>
<feature type="compositionally biased region" description="Basic and acidic residues" evidence="1">
    <location>
        <begin position="203"/>
        <end position="230"/>
    </location>
</feature>
<dbReference type="EMBL" id="CAJNNW010019619">
    <property type="protein sequence ID" value="CAE8664855.1"/>
    <property type="molecule type" value="Genomic_DNA"/>
</dbReference>
<organism evidence="3 4">
    <name type="scientific">Polarella glacialis</name>
    <name type="common">Dinoflagellate</name>
    <dbReference type="NCBI Taxonomy" id="89957"/>
    <lineage>
        <taxon>Eukaryota</taxon>
        <taxon>Sar</taxon>
        <taxon>Alveolata</taxon>
        <taxon>Dinophyceae</taxon>
        <taxon>Suessiales</taxon>
        <taxon>Suessiaceae</taxon>
        <taxon>Polarella</taxon>
    </lineage>
</organism>
<proteinExistence type="predicted"/>
<accession>A0A813J1N5</accession>
<feature type="region of interest" description="Disordered" evidence="1">
    <location>
        <begin position="126"/>
        <end position="234"/>
    </location>
</feature>
<protein>
    <submittedName>
        <fullName evidence="3">Uncharacterized protein</fullName>
    </submittedName>
</protein>
<keyword evidence="2" id="KW-0812">Transmembrane</keyword>
<dbReference type="Proteomes" id="UP000626109">
    <property type="component" value="Unassembled WGS sequence"/>
</dbReference>
<feature type="compositionally biased region" description="Low complexity" evidence="1">
    <location>
        <begin position="16"/>
        <end position="42"/>
    </location>
</feature>
<feature type="region of interest" description="Disordered" evidence="1">
    <location>
        <begin position="1"/>
        <end position="65"/>
    </location>
</feature>
<evidence type="ECO:0000256" key="1">
    <source>
        <dbReference type="SAM" id="MobiDB-lite"/>
    </source>
</evidence>
<name>A0A813J1N5_POLGL</name>
<keyword evidence="2" id="KW-1133">Transmembrane helix</keyword>
<feature type="transmembrane region" description="Helical" evidence="2">
    <location>
        <begin position="342"/>
        <end position="361"/>
    </location>
</feature>
<evidence type="ECO:0000313" key="4">
    <source>
        <dbReference type="Proteomes" id="UP000626109"/>
    </source>
</evidence>
<evidence type="ECO:0000256" key="2">
    <source>
        <dbReference type="SAM" id="Phobius"/>
    </source>
</evidence>
<reference evidence="3" key="1">
    <citation type="submission" date="2021-02" db="EMBL/GenBank/DDBJ databases">
        <authorList>
            <person name="Dougan E. K."/>
            <person name="Rhodes N."/>
            <person name="Thang M."/>
            <person name="Chan C."/>
        </authorList>
    </citation>
    <scope>NUCLEOTIDE SEQUENCE</scope>
</reference>
<dbReference type="AlphaFoldDB" id="A0A813J1N5"/>
<comment type="caution">
    <text evidence="3">The sequence shown here is derived from an EMBL/GenBank/DDBJ whole genome shotgun (WGS) entry which is preliminary data.</text>
</comment>
<sequence>MLGSSQDDGSNKHNNKNNNNNKNNKNNNNNKNHKNSNNNDNNTSSWMTSVCVPASSSSSSQKGSPAIWDCPAQQIENGILETANLTNDVVLLCAPQFVPSSLAERIQCSRIGFRLLLSLSDDEVSGEANAAPGARKDDITRPSESSDSHLGASQSKDEGQTSQDKLLALPPATSSSSSNSTSTIAPSTTPSAEAADAESISLTKEDSVTQKQEEEKKQADELAEQPRRSDLLQSQTWTVSGRLLQQSPLPKEAKQGASAPLRVLAHHSRTSSSQHGGALSGRGWAGLDGPSRELAWSGYCVPGAGTLGAVSELSSVLVAEGVVMTPGHTGFTSLQANNFTKALSMLAIVLSACVLAPWMAYHTARRRSRRGISFQAPVE</sequence>
<gene>
    <name evidence="3" type="ORF">PGLA2088_LOCUS15734</name>
</gene>
<feature type="compositionally biased region" description="Low complexity" evidence="1">
    <location>
        <begin position="170"/>
        <end position="199"/>
    </location>
</feature>
<evidence type="ECO:0000313" key="3">
    <source>
        <dbReference type="EMBL" id="CAE8664855.1"/>
    </source>
</evidence>